<dbReference type="EMBL" id="CP106753">
    <property type="protein sequence ID" value="UXY17337.1"/>
    <property type="molecule type" value="Genomic_DNA"/>
</dbReference>
<evidence type="ECO:0000313" key="3">
    <source>
        <dbReference type="Proteomes" id="UP001061302"/>
    </source>
</evidence>
<proteinExistence type="predicted"/>
<evidence type="ECO:0000256" key="1">
    <source>
        <dbReference type="SAM" id="MobiDB-lite"/>
    </source>
</evidence>
<evidence type="ECO:0000313" key="2">
    <source>
        <dbReference type="EMBL" id="UXY17337.1"/>
    </source>
</evidence>
<name>A0ABY6DSK7_9NEIS</name>
<keyword evidence="3" id="KW-1185">Reference proteome</keyword>
<protein>
    <submittedName>
        <fullName evidence="2">DUF2235 domain-containing protein</fullName>
    </submittedName>
</protein>
<sequence length="456" mass="51918">MVYPGVHSDVGGGYPPKDQGRAVGGDHEKLSQLPLAQMYREALIAGVPLLLPEEFNTAARQNNFKIAPATIAAFNAYLDATPLDPKAFPPTTPPDKVSRHTLYPTERQPRATLAQLLHHHQGVYLAWRHAMLGRMHQLPGLVNTATPSRQQDIEDFRITDAQIRKEVAFLNARKTWKEHAAAILIPLGRVWSSSKDQLTEKKREEWQQGLKQQWEAAARQQAPAAAHHLFSTLMHDSRAWFKPFGVDDADWFPPGQGQKREHERRIAVHQHNIAQYRRMQAAAQARPVPGIKPVPSTPPGVPKPNWDELIRQEEAAIEGLRNGSTPVLIPGSSNLDYGYALESAHEPWFMFGYLRRRAFFHPQGAVVAVTAEERQQDQLADIAEQGRQRRAVARVNETKRYEQIRQQQEQGAARVRQRYLDRRMSDVEYTDYMQVHQSRMKAAQADYEHAMRTLHD</sequence>
<feature type="region of interest" description="Disordered" evidence="1">
    <location>
        <begin position="1"/>
        <end position="25"/>
    </location>
</feature>
<reference evidence="2" key="1">
    <citation type="submission" date="2022-10" db="EMBL/GenBank/DDBJ databases">
        <title>Chitiniphilus purpureus sp. nov., a novel chitin-degrading bacterium isolated from crawfish pond sediment.</title>
        <authorList>
            <person name="Li K."/>
        </authorList>
    </citation>
    <scope>NUCLEOTIDE SEQUENCE</scope>
    <source>
        <strain evidence="2">CD1</strain>
    </source>
</reference>
<gene>
    <name evidence="2" type="ORF">N8I74_17760</name>
</gene>
<accession>A0ABY6DSK7</accession>
<organism evidence="2 3">
    <name type="scientific">Chitiniphilus purpureus</name>
    <dbReference type="NCBI Taxonomy" id="2981137"/>
    <lineage>
        <taxon>Bacteria</taxon>
        <taxon>Pseudomonadati</taxon>
        <taxon>Pseudomonadota</taxon>
        <taxon>Betaproteobacteria</taxon>
        <taxon>Neisseriales</taxon>
        <taxon>Chitinibacteraceae</taxon>
        <taxon>Chitiniphilus</taxon>
    </lineage>
</organism>
<dbReference type="Proteomes" id="UP001061302">
    <property type="component" value="Chromosome"/>
</dbReference>